<evidence type="ECO:0000313" key="1">
    <source>
        <dbReference type="EMBL" id="TRW28094.1"/>
    </source>
</evidence>
<organism evidence="1 2">
    <name type="scientific">Criibacterium bergeronii</name>
    <dbReference type="NCBI Taxonomy" id="1871336"/>
    <lineage>
        <taxon>Bacteria</taxon>
        <taxon>Bacillati</taxon>
        <taxon>Bacillota</taxon>
        <taxon>Clostridia</taxon>
        <taxon>Peptostreptococcales</taxon>
        <taxon>Filifactoraceae</taxon>
        <taxon>Criibacterium</taxon>
    </lineage>
</organism>
<gene>
    <name evidence="1" type="ORF">FL857_03565</name>
</gene>
<evidence type="ECO:0000313" key="2">
    <source>
        <dbReference type="Proteomes" id="UP000319424"/>
    </source>
</evidence>
<name>A0A552VC86_9FIRM</name>
<reference evidence="1 2" key="1">
    <citation type="submission" date="2019-07" db="EMBL/GenBank/DDBJ databases">
        <title>Criibacterium bergeronii gen. nov., sp. nov. isolated from human clinical samples.</title>
        <authorList>
            <person name="Maheux A.F."/>
            <person name="Boudreau D.K."/>
            <person name="Berube E."/>
            <person name="Brodeur S."/>
            <person name="Bernard K.A."/>
            <person name="Abed J.Y."/>
            <person name="Ducrey E."/>
            <person name="Guay E.F."/>
            <person name="Raymond F."/>
            <person name="Corbeil J."/>
            <person name="Domingo M.-C."/>
            <person name="Roy P.H."/>
            <person name="Boissinot M."/>
            <person name="Tocheva E.I."/>
            <person name="Omar R.F."/>
        </authorList>
    </citation>
    <scope>NUCLEOTIDE SEQUENCE [LARGE SCALE GENOMIC DNA]</scope>
    <source>
        <strain evidence="1 2">CCRI-24246</strain>
    </source>
</reference>
<protein>
    <submittedName>
        <fullName evidence="1">DUF4176 domain-containing protein</fullName>
    </submittedName>
</protein>
<dbReference type="Pfam" id="PF13780">
    <property type="entry name" value="DUF4176"/>
    <property type="match status" value="1"/>
</dbReference>
<accession>A0A552VC86</accession>
<proteinExistence type="predicted"/>
<dbReference type="OrthoDB" id="5124454at2"/>
<dbReference type="Proteomes" id="UP000319424">
    <property type="component" value="Unassembled WGS sequence"/>
</dbReference>
<comment type="caution">
    <text evidence="1">The sequence shown here is derived from an EMBL/GenBank/DDBJ whole genome shotgun (WGS) entry which is preliminary data.</text>
</comment>
<dbReference type="AlphaFoldDB" id="A0A552VC86"/>
<dbReference type="InterPro" id="IPR025233">
    <property type="entry name" value="DUF4176"/>
</dbReference>
<sequence length="91" mass="10645">MENDKLLPIGSVVILKEAKKRVMIIGRIQKSQGEIFDYSSCLYPEGYIKSDQLILFNNSDIDKIFFVGFQDEEEVEFYKKIEEFKKNNQNG</sequence>
<dbReference type="EMBL" id="VJXW01000003">
    <property type="protein sequence ID" value="TRW28094.1"/>
    <property type="molecule type" value="Genomic_DNA"/>
</dbReference>